<gene>
    <name evidence="1" type="ORF">LTR84_005025</name>
</gene>
<proteinExistence type="predicted"/>
<name>A0AAV9NNZ3_9EURO</name>
<sequence length="278" mass="31145">MGAQMVPRIRCIRHGQGFHNVGAGCYTLRDPFLTPLGEEQCQTLRDTSFADQSRISLVVASPLCRTLQTASLMFGQTLDSNSKCSPQILALPDTQETSDDLCDVGSDPAVLQKIVADFKWPVDLSLIKDGWNDKTLESRYSPHSDAIAARARDARLFLRQKIRELVDGGSDPDVEIVLVTHGGYLHYFTDDWEDAFQFPGTGWRNCETRTYTFENGFAEDTDGDARLIETLESRRRRGKTDPMSGREKQPGLFELAMQSWENQGLPRPDRLGVALKSI</sequence>
<dbReference type="SMART" id="SM00855">
    <property type="entry name" value="PGAM"/>
    <property type="match status" value="1"/>
</dbReference>
<dbReference type="InterPro" id="IPR029033">
    <property type="entry name" value="His_PPase_superfam"/>
</dbReference>
<dbReference type="Proteomes" id="UP001358417">
    <property type="component" value="Unassembled WGS sequence"/>
</dbReference>
<organism evidence="1 2">
    <name type="scientific">Exophiala bonariae</name>
    <dbReference type="NCBI Taxonomy" id="1690606"/>
    <lineage>
        <taxon>Eukaryota</taxon>
        <taxon>Fungi</taxon>
        <taxon>Dikarya</taxon>
        <taxon>Ascomycota</taxon>
        <taxon>Pezizomycotina</taxon>
        <taxon>Eurotiomycetes</taxon>
        <taxon>Chaetothyriomycetidae</taxon>
        <taxon>Chaetothyriales</taxon>
        <taxon>Herpotrichiellaceae</taxon>
        <taxon>Exophiala</taxon>
    </lineage>
</organism>
<protein>
    <submittedName>
        <fullName evidence="1">Uncharacterized protein</fullName>
    </submittedName>
</protein>
<keyword evidence="2" id="KW-1185">Reference proteome</keyword>
<dbReference type="SUPFAM" id="SSF53254">
    <property type="entry name" value="Phosphoglycerate mutase-like"/>
    <property type="match status" value="1"/>
</dbReference>
<dbReference type="AlphaFoldDB" id="A0AAV9NNZ3"/>
<dbReference type="Pfam" id="PF00300">
    <property type="entry name" value="His_Phos_1"/>
    <property type="match status" value="1"/>
</dbReference>
<accession>A0AAV9NNZ3</accession>
<dbReference type="GeneID" id="89973203"/>
<dbReference type="GO" id="GO:0005737">
    <property type="term" value="C:cytoplasm"/>
    <property type="evidence" value="ECO:0007669"/>
    <property type="project" value="TreeGrafter"/>
</dbReference>
<dbReference type="EMBL" id="JAVRRD010000002">
    <property type="protein sequence ID" value="KAK5062949.1"/>
    <property type="molecule type" value="Genomic_DNA"/>
</dbReference>
<dbReference type="RefSeq" id="XP_064711221.1">
    <property type="nucleotide sequence ID" value="XM_064848597.1"/>
</dbReference>
<dbReference type="InterPro" id="IPR013078">
    <property type="entry name" value="His_Pase_superF_clade-1"/>
</dbReference>
<dbReference type="CDD" id="cd07067">
    <property type="entry name" value="HP_PGM_like"/>
    <property type="match status" value="1"/>
</dbReference>
<dbReference type="Gene3D" id="3.40.50.1240">
    <property type="entry name" value="Phosphoglycerate mutase-like"/>
    <property type="match status" value="1"/>
</dbReference>
<reference evidence="1 2" key="1">
    <citation type="submission" date="2023-08" db="EMBL/GenBank/DDBJ databases">
        <title>Black Yeasts Isolated from many extreme environments.</title>
        <authorList>
            <person name="Coleine C."/>
            <person name="Stajich J.E."/>
            <person name="Selbmann L."/>
        </authorList>
    </citation>
    <scope>NUCLEOTIDE SEQUENCE [LARGE SCALE GENOMIC DNA]</scope>
    <source>
        <strain evidence="1 2">CCFEE 5792</strain>
    </source>
</reference>
<evidence type="ECO:0000313" key="2">
    <source>
        <dbReference type="Proteomes" id="UP001358417"/>
    </source>
</evidence>
<dbReference type="InterPro" id="IPR050275">
    <property type="entry name" value="PGM_Phosphatase"/>
</dbReference>
<dbReference type="GO" id="GO:0016791">
    <property type="term" value="F:phosphatase activity"/>
    <property type="evidence" value="ECO:0007669"/>
    <property type="project" value="TreeGrafter"/>
</dbReference>
<evidence type="ECO:0000313" key="1">
    <source>
        <dbReference type="EMBL" id="KAK5062949.1"/>
    </source>
</evidence>
<dbReference type="PANTHER" id="PTHR48100">
    <property type="entry name" value="BROAD-SPECIFICITY PHOSPHATASE YOR283W-RELATED"/>
    <property type="match status" value="1"/>
</dbReference>
<comment type="caution">
    <text evidence="1">The sequence shown here is derived from an EMBL/GenBank/DDBJ whole genome shotgun (WGS) entry which is preliminary data.</text>
</comment>
<dbReference type="PANTHER" id="PTHR48100:SF54">
    <property type="entry name" value="PHOSPHATASE SPAC5H10.03-RELATED"/>
    <property type="match status" value="1"/>
</dbReference>